<dbReference type="PANTHER" id="PTHR33021">
    <property type="entry name" value="BLUE COPPER PROTEIN"/>
    <property type="match status" value="1"/>
</dbReference>
<dbReference type="GO" id="GO:0009055">
    <property type="term" value="F:electron transfer activity"/>
    <property type="evidence" value="ECO:0007669"/>
    <property type="project" value="InterPro"/>
</dbReference>
<protein>
    <recommendedName>
        <fullName evidence="5">Phytocyanin domain-containing protein</fullName>
    </recommendedName>
</protein>
<keyword evidence="1" id="KW-0479">Metal-binding</keyword>
<sequence>MVKMAVVAMLMALTVFSLMMEAANGAVYAVGDSAGWTIIGNVDYKGWAATKTFKVGDTIVFTYNKQFHNVMQVKHADYRSCNVSAPIATHATGNDSIIIKSYGHHFYLCAVPGHCQAGQKLDINVERLAQSPSASDPPSSTSLPSPSTSPTSAMANKPSSVAEATSSTISLFKGGLVMAMFFASTSNNKGEALVALMKALKYEPGSGISSPINVTLAAVYGESSGRGRGHGKNYERGGRGRGDKSGMRWYDCGAFGHLSYECTKWKNKGNEANLIQEDKPTLL</sequence>
<feature type="region of interest" description="Disordered" evidence="3">
    <location>
        <begin position="129"/>
        <end position="159"/>
    </location>
</feature>
<accession>A0A5N6LNI3</accession>
<dbReference type="GO" id="GO:0046872">
    <property type="term" value="F:metal ion binding"/>
    <property type="evidence" value="ECO:0007669"/>
    <property type="project" value="UniProtKB-KW"/>
</dbReference>
<dbReference type="SUPFAM" id="SSF49503">
    <property type="entry name" value="Cupredoxins"/>
    <property type="match status" value="1"/>
</dbReference>
<dbReference type="FunFam" id="2.60.40.420:FF:000003">
    <property type="entry name" value="Blue copper"/>
    <property type="match status" value="1"/>
</dbReference>
<evidence type="ECO:0000256" key="3">
    <source>
        <dbReference type="SAM" id="MobiDB-lite"/>
    </source>
</evidence>
<name>A0A5N6LNI3_9ASTR</name>
<feature type="domain" description="Phytocyanin" evidence="5">
    <location>
        <begin position="26"/>
        <end position="127"/>
    </location>
</feature>
<evidence type="ECO:0000256" key="4">
    <source>
        <dbReference type="SAM" id="SignalP"/>
    </source>
</evidence>
<keyword evidence="4" id="KW-0732">Signal</keyword>
<feature type="compositionally biased region" description="Low complexity" evidence="3">
    <location>
        <begin position="131"/>
        <end position="152"/>
    </location>
</feature>
<dbReference type="InterPro" id="IPR039391">
    <property type="entry name" value="Phytocyanin-like"/>
</dbReference>
<keyword evidence="2" id="KW-0325">Glycoprotein</keyword>
<evidence type="ECO:0000256" key="1">
    <source>
        <dbReference type="ARBA" id="ARBA00022723"/>
    </source>
</evidence>
<proteinExistence type="predicted"/>
<evidence type="ECO:0000313" key="7">
    <source>
        <dbReference type="Proteomes" id="UP000326396"/>
    </source>
</evidence>
<evidence type="ECO:0000259" key="5">
    <source>
        <dbReference type="PROSITE" id="PS51485"/>
    </source>
</evidence>
<dbReference type="AlphaFoldDB" id="A0A5N6LNI3"/>
<comment type="caution">
    <text evidence="6">The sequence shown here is derived from an EMBL/GenBank/DDBJ whole genome shotgun (WGS) entry which is preliminary data.</text>
</comment>
<dbReference type="PANTHER" id="PTHR33021:SF339">
    <property type="entry name" value="OS07G0570600 PROTEIN"/>
    <property type="match status" value="1"/>
</dbReference>
<feature type="chain" id="PRO_5024414422" description="Phytocyanin domain-containing protein" evidence="4">
    <location>
        <begin position="26"/>
        <end position="283"/>
    </location>
</feature>
<dbReference type="Gene3D" id="2.60.40.420">
    <property type="entry name" value="Cupredoxins - blue copper proteins"/>
    <property type="match status" value="1"/>
</dbReference>
<evidence type="ECO:0000313" key="6">
    <source>
        <dbReference type="EMBL" id="KAD2392988.1"/>
    </source>
</evidence>
<dbReference type="InterPro" id="IPR008972">
    <property type="entry name" value="Cupredoxin"/>
</dbReference>
<keyword evidence="7" id="KW-1185">Reference proteome</keyword>
<dbReference type="GO" id="GO:0005886">
    <property type="term" value="C:plasma membrane"/>
    <property type="evidence" value="ECO:0007669"/>
    <property type="project" value="TreeGrafter"/>
</dbReference>
<reference evidence="6 7" key="1">
    <citation type="submission" date="2019-05" db="EMBL/GenBank/DDBJ databases">
        <title>Mikania micrantha, genome provides insights into the molecular mechanism of rapid growth.</title>
        <authorList>
            <person name="Liu B."/>
        </authorList>
    </citation>
    <scope>NUCLEOTIDE SEQUENCE [LARGE SCALE GENOMIC DNA]</scope>
    <source>
        <strain evidence="6">NLD-2019</strain>
        <tissue evidence="6">Leaf</tissue>
    </source>
</reference>
<evidence type="ECO:0000256" key="2">
    <source>
        <dbReference type="ARBA" id="ARBA00023180"/>
    </source>
</evidence>
<gene>
    <name evidence="6" type="ORF">E3N88_39965</name>
</gene>
<dbReference type="Pfam" id="PF02298">
    <property type="entry name" value="Cu_bind_like"/>
    <property type="match status" value="1"/>
</dbReference>
<dbReference type="OrthoDB" id="1933492at2759"/>
<feature type="signal peptide" evidence="4">
    <location>
        <begin position="1"/>
        <end position="25"/>
    </location>
</feature>
<dbReference type="InterPro" id="IPR003245">
    <property type="entry name" value="Phytocyanin_dom"/>
</dbReference>
<organism evidence="6 7">
    <name type="scientific">Mikania micrantha</name>
    <name type="common">bitter vine</name>
    <dbReference type="NCBI Taxonomy" id="192012"/>
    <lineage>
        <taxon>Eukaryota</taxon>
        <taxon>Viridiplantae</taxon>
        <taxon>Streptophyta</taxon>
        <taxon>Embryophyta</taxon>
        <taxon>Tracheophyta</taxon>
        <taxon>Spermatophyta</taxon>
        <taxon>Magnoliopsida</taxon>
        <taxon>eudicotyledons</taxon>
        <taxon>Gunneridae</taxon>
        <taxon>Pentapetalae</taxon>
        <taxon>asterids</taxon>
        <taxon>campanulids</taxon>
        <taxon>Asterales</taxon>
        <taxon>Asteraceae</taxon>
        <taxon>Asteroideae</taxon>
        <taxon>Heliantheae alliance</taxon>
        <taxon>Eupatorieae</taxon>
        <taxon>Mikania</taxon>
    </lineage>
</organism>
<dbReference type="EMBL" id="SZYD01000019">
    <property type="protein sequence ID" value="KAD2392988.1"/>
    <property type="molecule type" value="Genomic_DNA"/>
</dbReference>
<dbReference type="PROSITE" id="PS51485">
    <property type="entry name" value="PHYTOCYANIN"/>
    <property type="match status" value="1"/>
</dbReference>
<dbReference type="Proteomes" id="UP000326396">
    <property type="component" value="Linkage Group LG9"/>
</dbReference>